<keyword evidence="2" id="KW-1185">Reference proteome</keyword>
<dbReference type="VEuPathDB" id="FungiDB:F9C07_12870"/>
<gene>
    <name evidence="1" type="ORF">F9C07_12870</name>
</gene>
<accession>A0A7U2R262</accession>
<dbReference type="Proteomes" id="UP000596276">
    <property type="component" value="Chromosome 8"/>
</dbReference>
<protein>
    <submittedName>
        <fullName evidence="1">Uncharacterized protein</fullName>
    </submittedName>
</protein>
<dbReference type="EMBL" id="CP044616">
    <property type="protein sequence ID" value="QRD93356.1"/>
    <property type="molecule type" value="Genomic_DNA"/>
</dbReference>
<evidence type="ECO:0000313" key="2">
    <source>
        <dbReference type="Proteomes" id="UP000596276"/>
    </source>
</evidence>
<evidence type="ECO:0000313" key="1">
    <source>
        <dbReference type="EMBL" id="QRD93356.1"/>
    </source>
</evidence>
<dbReference type="AlphaFoldDB" id="A0A7U2R262"/>
<proteinExistence type="predicted"/>
<reference evidence="2" key="1">
    <citation type="journal article" date="2021" name="G3 (Bethesda)">
        <title>Chromosome assembled and annotated genome sequence of Aspergillus flavus NRRL 3357.</title>
        <authorList>
            <person name="Skerker J.M."/>
            <person name="Pianalto K.M."/>
            <person name="Mondo S.J."/>
            <person name="Yang K."/>
            <person name="Arkin A.P."/>
            <person name="Keller N.P."/>
            <person name="Grigoriev I.V."/>
            <person name="Louise Glass N.L."/>
        </authorList>
    </citation>
    <scope>NUCLEOTIDE SEQUENCE [LARGE SCALE GENOMIC DNA]</scope>
    <source>
        <strain evidence="2">ATCC 200026 / FGSC A1120 / IAM 13836 / NRRL 3357 / JCM 12722 / SRRC 167</strain>
    </source>
</reference>
<name>A0A7U2R262_ASPFN</name>
<organism evidence="1 2">
    <name type="scientific">Aspergillus flavus (strain ATCC 200026 / FGSC A1120 / IAM 13836 / NRRL 3357 / JCM 12722 / SRRC 167)</name>
    <dbReference type="NCBI Taxonomy" id="332952"/>
    <lineage>
        <taxon>Eukaryota</taxon>
        <taxon>Fungi</taxon>
        <taxon>Dikarya</taxon>
        <taxon>Ascomycota</taxon>
        <taxon>Pezizomycotina</taxon>
        <taxon>Eurotiomycetes</taxon>
        <taxon>Eurotiomycetidae</taxon>
        <taxon>Eurotiales</taxon>
        <taxon>Aspergillaceae</taxon>
        <taxon>Aspergillus</taxon>
        <taxon>Aspergillus subgen. Circumdati</taxon>
    </lineage>
</organism>
<sequence>MTYLAIPRGKVVLYNAQSSQFSKREEMMSACNKYMSYEEIDEDERPLCYTSKGYVRTWFISVIIHSLHQHHFLAKGSKIGG</sequence>